<dbReference type="AlphaFoldDB" id="A0A0L6UTI9"/>
<accession>A0A0L6UTI9</accession>
<comment type="caution">
    <text evidence="2">The sequence shown here is derived from an EMBL/GenBank/DDBJ whole genome shotgun (WGS) entry which is preliminary data.</text>
</comment>
<keyword evidence="1" id="KW-1133">Transmembrane helix</keyword>
<gene>
    <name evidence="2" type="ORF">VP01_379g1</name>
</gene>
<organism evidence="2 3">
    <name type="scientific">Puccinia sorghi</name>
    <dbReference type="NCBI Taxonomy" id="27349"/>
    <lineage>
        <taxon>Eukaryota</taxon>
        <taxon>Fungi</taxon>
        <taxon>Dikarya</taxon>
        <taxon>Basidiomycota</taxon>
        <taxon>Pucciniomycotina</taxon>
        <taxon>Pucciniomycetes</taxon>
        <taxon>Pucciniales</taxon>
        <taxon>Pucciniaceae</taxon>
        <taxon>Puccinia</taxon>
    </lineage>
</organism>
<keyword evidence="1" id="KW-0472">Membrane</keyword>
<dbReference type="EMBL" id="LAVV01008834">
    <property type="protein sequence ID" value="KNZ51814.1"/>
    <property type="molecule type" value="Genomic_DNA"/>
</dbReference>
<evidence type="ECO:0000256" key="1">
    <source>
        <dbReference type="SAM" id="Phobius"/>
    </source>
</evidence>
<reference evidence="2 3" key="1">
    <citation type="submission" date="2015-08" db="EMBL/GenBank/DDBJ databases">
        <title>Next Generation Sequencing and Analysis of the Genome of Puccinia sorghi L Schw, the Causal Agent of Maize Common Rust.</title>
        <authorList>
            <person name="Rochi L."/>
            <person name="Burguener G."/>
            <person name="Darino M."/>
            <person name="Turjanski A."/>
            <person name="Kreff E."/>
            <person name="Dieguez M.J."/>
            <person name="Sacco F."/>
        </authorList>
    </citation>
    <scope>NUCLEOTIDE SEQUENCE [LARGE SCALE GENOMIC DNA]</scope>
    <source>
        <strain evidence="2 3">RO10H11247</strain>
    </source>
</reference>
<keyword evidence="3" id="KW-1185">Reference proteome</keyword>
<dbReference type="Proteomes" id="UP000037035">
    <property type="component" value="Unassembled WGS sequence"/>
</dbReference>
<name>A0A0L6UTI9_9BASI</name>
<evidence type="ECO:0000313" key="3">
    <source>
        <dbReference type="Proteomes" id="UP000037035"/>
    </source>
</evidence>
<evidence type="ECO:0000313" key="2">
    <source>
        <dbReference type="EMBL" id="KNZ51814.1"/>
    </source>
</evidence>
<sequence>MVGVTTEASWEFLHVNCRQLSKFFFAVLSSQFLFLPMKIDFQFQQDGQSKKGYQQNENKTKENPFCASYQVKIQIFYIWVIPMSVASQIDMKRGSKGTDEITIFHSSGLKSTSLNFSEMKLIPMNPGSPMEFSASKILLESPKQPDFTCHLVIISTTFRKCFLSNLILLLGIHHAKTPKNCQKQQKGKIKEYIPSEKMIFPKIYRLIPCKKLKNEVIDYSSLNIFKKNCLTVFTQLIVEAYMGFGPNETCQKYVTGVAIVGNNLLLFNNMWHAYLLNDFPQFTVTGQELVVIFLSTFSDYLNYFLQKLYKQCLISPVRKMQNFLTTKKKSIQGQNLHICLSCPYLSTFAFEFTTMTAAKTTKSSQESSRNRSGNYLVCQHHIRNKSSSSNIGTITRSVSIALACKCFHITFLNNLLVELRMKLVVTYSSFYHPSNMNKCKFPSCESEWVPKPKPVMWPWMDECWGLIMLIAIIFIHWRLMIKSIIRVWSINSRSIGRLFRRFDSSGLLHYTQVGLRIEVTINMNHWVLKKKIRKTNEIYFWNEITERYLSHHALFDQTSTYPFPHETLNQ</sequence>
<dbReference type="VEuPathDB" id="FungiDB:VP01_379g1"/>
<proteinExistence type="predicted"/>
<protein>
    <submittedName>
        <fullName evidence="2">Uncharacterized protein</fullName>
    </submittedName>
</protein>
<keyword evidence="1" id="KW-0812">Transmembrane</keyword>
<feature type="transmembrane region" description="Helical" evidence="1">
    <location>
        <begin position="464"/>
        <end position="481"/>
    </location>
</feature>